<evidence type="ECO:0000313" key="3">
    <source>
        <dbReference type="Proteomes" id="UP000664859"/>
    </source>
</evidence>
<feature type="region of interest" description="Disordered" evidence="1">
    <location>
        <begin position="939"/>
        <end position="971"/>
    </location>
</feature>
<feature type="compositionally biased region" description="Basic residues" evidence="1">
    <location>
        <begin position="961"/>
        <end position="971"/>
    </location>
</feature>
<name>A0A835Z8X9_9STRA</name>
<dbReference type="AlphaFoldDB" id="A0A835Z8X9"/>
<keyword evidence="3" id="KW-1185">Reference proteome</keyword>
<organism evidence="2 3">
    <name type="scientific">Tribonema minus</name>
    <dbReference type="NCBI Taxonomy" id="303371"/>
    <lineage>
        <taxon>Eukaryota</taxon>
        <taxon>Sar</taxon>
        <taxon>Stramenopiles</taxon>
        <taxon>Ochrophyta</taxon>
        <taxon>PX clade</taxon>
        <taxon>Xanthophyceae</taxon>
        <taxon>Tribonematales</taxon>
        <taxon>Tribonemataceae</taxon>
        <taxon>Tribonema</taxon>
    </lineage>
</organism>
<dbReference type="EMBL" id="JAFCMP010000167">
    <property type="protein sequence ID" value="KAG5184443.1"/>
    <property type="molecule type" value="Genomic_DNA"/>
</dbReference>
<accession>A0A835Z8X9</accession>
<gene>
    <name evidence="2" type="ORF">JKP88DRAFT_255465</name>
</gene>
<evidence type="ECO:0000313" key="2">
    <source>
        <dbReference type="EMBL" id="KAG5184443.1"/>
    </source>
</evidence>
<comment type="caution">
    <text evidence="2">The sequence shown here is derived from an EMBL/GenBank/DDBJ whole genome shotgun (WGS) entry which is preliminary data.</text>
</comment>
<sequence>MAEFQHLQQLALQSVRATGDGVLEVLQGAPVLDYIERYGVPEITCCNMLAGKADVKYKLVEVFAVHGLAGGVRMTKKHRVDDIYFLTDEGRQALARLREHELHAVIPAPKDLLCFTFSMHCNGGARRGVDGASQANCERDSCGDRFCSSTTGTCAPGCAWATFTTKKKAGYRHLCAFRVVLSATLTQVDRGVVQIRITGQHTRNLEWVPPASDKLSMSLSVRDDLIRSARAGPAQRSNIVAQAEMLLNGLANTSRTVPLRGQVTNVIAYDRRLSRGNVAGSFTAVDVAIRTHHLCLASPLPVTANRDGVIVLFYQSGADKTMQLVVSTRQALEDAHLHARKVALSDAKHDTSTTHAPFATMLCLAPGGGTLPLAVSLSSTENSSTTAQLALSLKMAVRCSDPACPHTFLEQFGPDGAYRRWRACATREPFAPTVSIDKSATSQAAFANVGMATVVCVFHNMAAIIKNLQMAKRVPRAMLAVFEQAIHLLFRAQTSALYQSMLYALLLIVREWGDAGKLRNASVDDVVTYLEEALGLAGTGWEGTMGDHIARDVPGIPTTNNQCESHFRLMDRCIFQEVTTTSFVDLVEILLGTTPHGTASPRLSYFGFFGLQRKEREANRGARIAGDILRRSLEGRWLCLTANVIPAGKYYYVKAGVQRITRDAASQTQRVAARIRETTGSDLSRLHEMLKPLDLPALRSGYYIVDPVVETCFLCSDYIWRGNARDACKHVHAAKAHMGAYGGEAEQRARIQSYVHYIEKKKPVGIPRNAVLYDTASTWEAVRAQLLLGPEPAAPAAAALPVVYSVTLGEGVECNITLQPVQAIVRNSLELEGDVYSIARGSITGVAWSPALKHGRDVLPHDIVLSADGVAITSAESAAHAQMQLMDASRTRVMTVRPFVATKKRDAPSVIAHLADVRQPGMGRAYRRVKHAKIDATDVMRPQDAQTTREKGRVSAAGKRREAKKTRRAAV</sequence>
<proteinExistence type="predicted"/>
<dbReference type="Proteomes" id="UP000664859">
    <property type="component" value="Unassembled WGS sequence"/>
</dbReference>
<reference evidence="2" key="1">
    <citation type="submission" date="2021-02" db="EMBL/GenBank/DDBJ databases">
        <title>First Annotated Genome of the Yellow-green Alga Tribonema minus.</title>
        <authorList>
            <person name="Mahan K.M."/>
        </authorList>
    </citation>
    <scope>NUCLEOTIDE SEQUENCE</scope>
    <source>
        <strain evidence="2">UTEX B ZZ1240</strain>
    </source>
</reference>
<evidence type="ECO:0000256" key="1">
    <source>
        <dbReference type="SAM" id="MobiDB-lite"/>
    </source>
</evidence>
<evidence type="ECO:0008006" key="4">
    <source>
        <dbReference type="Google" id="ProtNLM"/>
    </source>
</evidence>
<protein>
    <recommendedName>
        <fullName evidence="4">SWIM-type domain-containing protein</fullName>
    </recommendedName>
</protein>